<accession>A0A3Q0FTY6</accession>
<dbReference type="Pfam" id="PF09294">
    <property type="entry name" value="Interfer-bind"/>
    <property type="match status" value="1"/>
</dbReference>
<evidence type="ECO:0000259" key="8">
    <source>
        <dbReference type="PROSITE" id="PS50853"/>
    </source>
</evidence>
<dbReference type="PANTHER" id="PTHR20859:SF90">
    <property type="entry name" value="INTERLEUKIN-10 RECEPTOR SUBUNIT ALPHA"/>
    <property type="match status" value="1"/>
</dbReference>
<evidence type="ECO:0000256" key="2">
    <source>
        <dbReference type="ARBA" id="ARBA00022729"/>
    </source>
</evidence>
<sequence>MARGCAALTLALLLPLCPWAHAQPLAAPTQVRFVAQTLQHVLHWEPTEDAPRDALYNVEYRLYGPGNWMPAPKCRVISELSCDLTNETLEPTKRYYAQVRAVSGNRTSAWTRTNAFSPKEATLRLAGVHLSVTGNTIHVSVQLPLRVGNVTVSYTELYKHSRQYLVLVNRTSDHEQVQYVRTSETIVISDLSWGEQYCVRLQPRIISRPNPGIWTEEKCVSIPVKDEKMELISTIVGIALFIFMALVICMYIRRPMRTPAVLKSLIKQSTLWVEQEHFSGGGMDISSVRSLSMCPKDTAQRARLDSGSEMALPVLDEDCMVHGDQECLLQCSALPAGDSSCSSTDSGICLQISSSDLSQPPGSESQGYQRQLPQGDNSGISLAKCPPSQKDYELVEEGAVPCPGTQGLAPAASVEEGEHVPFRGYLQQSKGQVEGRLILDSAAPAWSAGKVDGTPDMGSEPVAAKGYLKQASPELPRSSSSVAIALGDQALAQQLAPLGFLDRFDSRAWDLPGSGVPAPSPEMKLFPDLLKAPFQLGIFDTGQLGALPLISSLNSGEWLSLDIEPLSVLDAECKDSRL</sequence>
<evidence type="ECO:0000256" key="4">
    <source>
        <dbReference type="ARBA" id="ARBA00023170"/>
    </source>
</evidence>
<dbReference type="SUPFAM" id="SSF49265">
    <property type="entry name" value="Fibronectin type III"/>
    <property type="match status" value="2"/>
</dbReference>
<evidence type="ECO:0000256" key="7">
    <source>
        <dbReference type="SAM" id="SignalP"/>
    </source>
</evidence>
<keyword evidence="9" id="KW-1185">Reference proteome</keyword>
<dbReference type="InterPro" id="IPR015373">
    <property type="entry name" value="Interferon/interleukin_rcp_dom"/>
</dbReference>
<keyword evidence="6" id="KW-1133">Transmembrane helix</keyword>
<dbReference type="InterPro" id="IPR036116">
    <property type="entry name" value="FN3_sf"/>
</dbReference>
<gene>
    <name evidence="10" type="primary">IL10RA</name>
</gene>
<evidence type="ECO:0000256" key="1">
    <source>
        <dbReference type="ARBA" id="ARBA00005399"/>
    </source>
</evidence>
<feature type="signal peptide" evidence="7">
    <location>
        <begin position="1"/>
        <end position="22"/>
    </location>
</feature>
<evidence type="ECO:0000313" key="10">
    <source>
        <dbReference type="RefSeq" id="XP_025049610.1"/>
    </source>
</evidence>
<evidence type="ECO:0000256" key="6">
    <source>
        <dbReference type="SAM" id="Phobius"/>
    </source>
</evidence>
<dbReference type="KEGG" id="asn:102386718"/>
<feature type="chain" id="PRO_5018152533" evidence="7">
    <location>
        <begin position="23"/>
        <end position="578"/>
    </location>
</feature>
<dbReference type="CDD" id="cd00063">
    <property type="entry name" value="FN3"/>
    <property type="match status" value="1"/>
</dbReference>
<dbReference type="GO" id="GO:0005886">
    <property type="term" value="C:plasma membrane"/>
    <property type="evidence" value="ECO:0007669"/>
    <property type="project" value="TreeGrafter"/>
</dbReference>
<organism evidence="9 10">
    <name type="scientific">Alligator sinensis</name>
    <name type="common">Chinese alligator</name>
    <dbReference type="NCBI Taxonomy" id="38654"/>
    <lineage>
        <taxon>Eukaryota</taxon>
        <taxon>Metazoa</taxon>
        <taxon>Chordata</taxon>
        <taxon>Craniata</taxon>
        <taxon>Vertebrata</taxon>
        <taxon>Euteleostomi</taxon>
        <taxon>Archelosauria</taxon>
        <taxon>Archosauria</taxon>
        <taxon>Crocodylia</taxon>
        <taxon>Alligatoridae</taxon>
        <taxon>Alligatorinae</taxon>
        <taxon>Alligator</taxon>
    </lineage>
</organism>
<keyword evidence="4 10" id="KW-0675">Receptor</keyword>
<keyword evidence="6" id="KW-0472">Membrane</keyword>
<name>A0A3Q0FTY6_ALLSI</name>
<dbReference type="Gene3D" id="2.60.40.10">
    <property type="entry name" value="Immunoglobulins"/>
    <property type="match status" value="2"/>
</dbReference>
<dbReference type="InterPro" id="IPR050650">
    <property type="entry name" value="Type-II_Cytokine-TF_Rcpt"/>
</dbReference>
<dbReference type="RefSeq" id="XP_025049610.1">
    <property type="nucleotide sequence ID" value="XM_025193825.1"/>
</dbReference>
<comment type="similarity">
    <text evidence="1">Belongs to the type II cytokine receptor family.</text>
</comment>
<evidence type="ECO:0000256" key="3">
    <source>
        <dbReference type="ARBA" id="ARBA00023157"/>
    </source>
</evidence>
<dbReference type="STRING" id="38654.A0A3Q0FTY6"/>
<feature type="region of interest" description="Disordered" evidence="5">
    <location>
        <begin position="353"/>
        <end position="386"/>
    </location>
</feature>
<dbReference type="InParanoid" id="A0A3Q0FTY6"/>
<keyword evidence="2 7" id="KW-0732">Signal</keyword>
<dbReference type="GeneID" id="102386718"/>
<protein>
    <submittedName>
        <fullName evidence="10">Interleukin-10 receptor subunit alpha</fullName>
    </submittedName>
</protein>
<dbReference type="PANTHER" id="PTHR20859">
    <property type="entry name" value="INTERFERON/INTERLEUKIN RECEPTOR"/>
    <property type="match status" value="1"/>
</dbReference>
<keyword evidence="3" id="KW-1015">Disulfide bond</keyword>
<dbReference type="AlphaFoldDB" id="A0A3Q0FTY6"/>
<feature type="compositionally biased region" description="Polar residues" evidence="5">
    <location>
        <begin position="353"/>
        <end position="380"/>
    </location>
</feature>
<keyword evidence="6" id="KW-0812">Transmembrane</keyword>
<feature type="transmembrane region" description="Helical" evidence="6">
    <location>
        <begin position="231"/>
        <end position="252"/>
    </location>
</feature>
<feature type="domain" description="Fibronectin type-III" evidence="8">
    <location>
        <begin position="27"/>
        <end position="121"/>
    </location>
</feature>
<dbReference type="InterPro" id="IPR013783">
    <property type="entry name" value="Ig-like_fold"/>
</dbReference>
<dbReference type="GO" id="GO:0004896">
    <property type="term" value="F:cytokine receptor activity"/>
    <property type="evidence" value="ECO:0007669"/>
    <property type="project" value="TreeGrafter"/>
</dbReference>
<evidence type="ECO:0000256" key="5">
    <source>
        <dbReference type="SAM" id="MobiDB-lite"/>
    </source>
</evidence>
<dbReference type="FunFam" id="2.60.40.10:FF:000348">
    <property type="entry name" value="Interleukin 20 receptor subunit alpha"/>
    <property type="match status" value="1"/>
</dbReference>
<proteinExistence type="inferred from homology"/>
<dbReference type="PROSITE" id="PS50853">
    <property type="entry name" value="FN3"/>
    <property type="match status" value="1"/>
</dbReference>
<dbReference type="Pfam" id="PF01108">
    <property type="entry name" value="Tissue_fac"/>
    <property type="match status" value="1"/>
</dbReference>
<evidence type="ECO:0000313" key="9">
    <source>
        <dbReference type="Proteomes" id="UP000189705"/>
    </source>
</evidence>
<dbReference type="InterPro" id="IPR003961">
    <property type="entry name" value="FN3_dom"/>
</dbReference>
<dbReference type="Proteomes" id="UP000189705">
    <property type="component" value="Unplaced"/>
</dbReference>
<dbReference type="SMART" id="SM00060">
    <property type="entry name" value="FN3"/>
    <property type="match status" value="2"/>
</dbReference>
<reference evidence="10" key="1">
    <citation type="submission" date="2025-08" db="UniProtKB">
        <authorList>
            <consortium name="RefSeq"/>
        </authorList>
    </citation>
    <scope>IDENTIFICATION</scope>
</reference>
<dbReference type="CTD" id="3587"/>